<dbReference type="InterPro" id="IPR017938">
    <property type="entry name" value="Riboflavin_synthase-like_b-brl"/>
</dbReference>
<organism evidence="12 13">
    <name type="scientific">Phormidesmis priestleyi</name>
    <dbReference type="NCBI Taxonomy" id="268141"/>
    <lineage>
        <taxon>Bacteria</taxon>
        <taxon>Bacillati</taxon>
        <taxon>Cyanobacteriota</taxon>
        <taxon>Cyanophyceae</taxon>
        <taxon>Leptolyngbyales</taxon>
        <taxon>Leptolyngbyaceae</taxon>
        <taxon>Phormidesmis</taxon>
    </lineage>
</organism>
<evidence type="ECO:0000256" key="2">
    <source>
        <dbReference type="ARBA" id="ARBA00002803"/>
    </source>
</evidence>
<proteinExistence type="predicted"/>
<evidence type="ECO:0000256" key="8">
    <source>
        <dbReference type="ARBA" id="ARBA00022737"/>
    </source>
</evidence>
<dbReference type="Pfam" id="PF00677">
    <property type="entry name" value="Lum_binding"/>
    <property type="match status" value="2"/>
</dbReference>
<dbReference type="AlphaFoldDB" id="A0A2W4ZQI6"/>
<evidence type="ECO:0000256" key="3">
    <source>
        <dbReference type="ARBA" id="ARBA00004887"/>
    </source>
</evidence>
<evidence type="ECO:0000313" key="12">
    <source>
        <dbReference type="EMBL" id="PZO60841.1"/>
    </source>
</evidence>
<accession>A0A2W4ZQI6</accession>
<sequence length="226" mass="23961">MFTGLVQSIGQLQHLGPYQLKITCATSRDRILTDIAFGDSIAVDGVCLTVEKILSNGFVASASPETLNKSTLGKVLDNGYVNLEPSLRVGSKIGGHFVTGHVDGTAQLDRAERVANAWEISFKHLSPQAARYIVSKGSVAVNGISLTVADCSLSGDWFSAAVIPVTYTDTNLQYLQSGDWVNLEGDVLGKYVEKFVRVGAKANPAQADAGSAADPSLAFLVEHGYV</sequence>
<dbReference type="EMBL" id="QBMP01000005">
    <property type="protein sequence ID" value="PZO60841.1"/>
    <property type="molecule type" value="Genomic_DNA"/>
</dbReference>
<feature type="repeat" description="Lumazine-binding" evidence="10">
    <location>
        <begin position="97"/>
        <end position="196"/>
    </location>
</feature>
<evidence type="ECO:0000256" key="7">
    <source>
        <dbReference type="ARBA" id="ARBA00022679"/>
    </source>
</evidence>
<gene>
    <name evidence="12" type="primary">ribE</name>
    <name evidence="12" type="ORF">DCF15_01180</name>
</gene>
<reference evidence="12 13" key="2">
    <citation type="submission" date="2018-06" db="EMBL/GenBank/DDBJ databases">
        <title>Metagenomic assembly of (sub)arctic Cyanobacteria and their associated microbiome from non-axenic cultures.</title>
        <authorList>
            <person name="Baurain D."/>
        </authorList>
    </citation>
    <scope>NUCLEOTIDE SEQUENCE [LARGE SCALE GENOMIC DNA]</scope>
    <source>
        <strain evidence="12">ULC027bin1</strain>
    </source>
</reference>
<keyword evidence="8" id="KW-0677">Repeat</keyword>
<feature type="domain" description="Lumazine-binding" evidence="11">
    <location>
        <begin position="97"/>
        <end position="196"/>
    </location>
</feature>
<name>A0A2W4ZQI6_9CYAN</name>
<dbReference type="GO" id="GO:0009231">
    <property type="term" value="P:riboflavin biosynthetic process"/>
    <property type="evidence" value="ECO:0007669"/>
    <property type="project" value="UniProtKB-KW"/>
</dbReference>
<evidence type="ECO:0000256" key="4">
    <source>
        <dbReference type="ARBA" id="ARBA00012827"/>
    </source>
</evidence>
<evidence type="ECO:0000256" key="9">
    <source>
        <dbReference type="NCBIfam" id="TIGR00187"/>
    </source>
</evidence>
<evidence type="ECO:0000256" key="10">
    <source>
        <dbReference type="PROSITE-ProRule" id="PRU00524"/>
    </source>
</evidence>
<dbReference type="NCBIfam" id="NF006767">
    <property type="entry name" value="PRK09289.1"/>
    <property type="match status" value="1"/>
</dbReference>
<dbReference type="PROSITE" id="PS51177">
    <property type="entry name" value="LUMAZINE_BIND"/>
    <property type="match status" value="2"/>
</dbReference>
<dbReference type="PANTHER" id="PTHR21098:SF12">
    <property type="entry name" value="RIBOFLAVIN SYNTHASE"/>
    <property type="match status" value="1"/>
</dbReference>
<dbReference type="InterPro" id="IPR023366">
    <property type="entry name" value="ATP_synth_asu-like_sf"/>
</dbReference>
<evidence type="ECO:0000256" key="1">
    <source>
        <dbReference type="ARBA" id="ARBA00000968"/>
    </source>
</evidence>
<comment type="catalytic activity">
    <reaction evidence="1">
        <text>2 6,7-dimethyl-8-(1-D-ribityl)lumazine + H(+) = 5-amino-6-(D-ribitylamino)uracil + riboflavin</text>
        <dbReference type="Rhea" id="RHEA:20772"/>
        <dbReference type="ChEBI" id="CHEBI:15378"/>
        <dbReference type="ChEBI" id="CHEBI:15934"/>
        <dbReference type="ChEBI" id="CHEBI:57986"/>
        <dbReference type="ChEBI" id="CHEBI:58201"/>
        <dbReference type="EC" id="2.5.1.9"/>
    </reaction>
</comment>
<keyword evidence="7" id="KW-0808">Transferase</keyword>
<dbReference type="NCBIfam" id="TIGR00187">
    <property type="entry name" value="ribE"/>
    <property type="match status" value="1"/>
</dbReference>
<dbReference type="Gene3D" id="2.40.30.20">
    <property type="match status" value="2"/>
</dbReference>
<evidence type="ECO:0000313" key="13">
    <source>
        <dbReference type="Proteomes" id="UP000249794"/>
    </source>
</evidence>
<dbReference type="EC" id="2.5.1.9" evidence="4 9"/>
<evidence type="ECO:0000256" key="5">
    <source>
        <dbReference type="ARBA" id="ARBA00013950"/>
    </source>
</evidence>
<dbReference type="PANTHER" id="PTHR21098">
    <property type="entry name" value="RIBOFLAVIN SYNTHASE ALPHA CHAIN"/>
    <property type="match status" value="1"/>
</dbReference>
<comment type="pathway">
    <text evidence="3">Cofactor biosynthesis; riboflavin biosynthesis; riboflavin from 2-hydroxy-3-oxobutyl phosphate and 5-amino-6-(D-ribitylamino)uracil: step 2/2.</text>
</comment>
<dbReference type="PIRSF" id="PIRSF000498">
    <property type="entry name" value="Riboflavin_syn_A"/>
    <property type="match status" value="1"/>
</dbReference>
<dbReference type="InterPro" id="IPR026017">
    <property type="entry name" value="Lumazine-bd_dom"/>
</dbReference>
<comment type="caution">
    <text evidence="12">The sequence shown here is derived from an EMBL/GenBank/DDBJ whole genome shotgun (WGS) entry which is preliminary data.</text>
</comment>
<dbReference type="GO" id="GO:0004746">
    <property type="term" value="F:riboflavin synthase activity"/>
    <property type="evidence" value="ECO:0007669"/>
    <property type="project" value="UniProtKB-UniRule"/>
</dbReference>
<evidence type="ECO:0000259" key="11">
    <source>
        <dbReference type="PROSITE" id="PS51177"/>
    </source>
</evidence>
<evidence type="ECO:0000256" key="6">
    <source>
        <dbReference type="ARBA" id="ARBA00022619"/>
    </source>
</evidence>
<reference evidence="13" key="1">
    <citation type="submission" date="2018-04" db="EMBL/GenBank/DDBJ databases">
        <authorList>
            <person name="Cornet L."/>
        </authorList>
    </citation>
    <scope>NUCLEOTIDE SEQUENCE [LARGE SCALE GENOMIC DNA]</scope>
</reference>
<feature type="domain" description="Lumazine-binding" evidence="11">
    <location>
        <begin position="1"/>
        <end position="96"/>
    </location>
</feature>
<keyword evidence="6" id="KW-0686">Riboflavin biosynthesis</keyword>
<comment type="function">
    <text evidence="2">Catalyzes the dismutation of two molecules of 6,7-dimethyl-8-ribityllumazine, resulting in the formation of riboflavin and 5-amino-6-(D-ribitylamino)uracil.</text>
</comment>
<dbReference type="InterPro" id="IPR001783">
    <property type="entry name" value="Lumazine-bd"/>
</dbReference>
<protein>
    <recommendedName>
        <fullName evidence="5 9">Riboflavin synthase</fullName>
        <ecNumber evidence="4 9">2.5.1.9</ecNumber>
    </recommendedName>
</protein>
<dbReference type="SUPFAM" id="SSF63380">
    <property type="entry name" value="Riboflavin synthase domain-like"/>
    <property type="match status" value="2"/>
</dbReference>
<feature type="repeat" description="Lumazine-binding" evidence="10">
    <location>
        <begin position="1"/>
        <end position="96"/>
    </location>
</feature>
<dbReference type="Proteomes" id="UP000249794">
    <property type="component" value="Unassembled WGS sequence"/>
</dbReference>
<dbReference type="CDD" id="cd00402">
    <property type="entry name" value="Riboflavin_synthase_like"/>
    <property type="match status" value="1"/>
</dbReference>